<gene>
    <name evidence="1" type="ORF">METZ01_LOCUS334448</name>
</gene>
<proteinExistence type="predicted"/>
<evidence type="ECO:0000313" key="1">
    <source>
        <dbReference type="EMBL" id="SVC81594.1"/>
    </source>
</evidence>
<sequence>YAETAMQSNFTSELYNLVPPFSFSLDSGQAAALACKQVAPTACASTARTRRRARLRVRDACHR</sequence>
<name>A0A382Q7N7_9ZZZZ</name>
<accession>A0A382Q7N7</accession>
<feature type="non-terminal residue" evidence="1">
    <location>
        <position position="1"/>
    </location>
</feature>
<reference evidence="1" key="1">
    <citation type="submission" date="2018-05" db="EMBL/GenBank/DDBJ databases">
        <authorList>
            <person name="Lanie J.A."/>
            <person name="Ng W.-L."/>
            <person name="Kazmierczak K.M."/>
            <person name="Andrzejewski T.M."/>
            <person name="Davidsen T.M."/>
            <person name="Wayne K.J."/>
            <person name="Tettelin H."/>
            <person name="Glass J.I."/>
            <person name="Rusch D."/>
            <person name="Podicherti R."/>
            <person name="Tsui H.-C.T."/>
            <person name="Winkler M.E."/>
        </authorList>
    </citation>
    <scope>NUCLEOTIDE SEQUENCE</scope>
</reference>
<protein>
    <submittedName>
        <fullName evidence="1">Uncharacterized protein</fullName>
    </submittedName>
</protein>
<organism evidence="1">
    <name type="scientific">marine metagenome</name>
    <dbReference type="NCBI Taxonomy" id="408172"/>
    <lineage>
        <taxon>unclassified sequences</taxon>
        <taxon>metagenomes</taxon>
        <taxon>ecological metagenomes</taxon>
    </lineage>
</organism>
<dbReference type="EMBL" id="UINC01112561">
    <property type="protein sequence ID" value="SVC81594.1"/>
    <property type="molecule type" value="Genomic_DNA"/>
</dbReference>
<dbReference type="AlphaFoldDB" id="A0A382Q7N7"/>